<protein>
    <submittedName>
        <fullName evidence="2">Exonuclease</fullName>
    </submittedName>
</protein>
<dbReference type="SUPFAM" id="SSF53098">
    <property type="entry name" value="Ribonuclease H-like"/>
    <property type="match status" value="1"/>
</dbReference>
<reference evidence="2 3" key="1">
    <citation type="submission" date="2014-03" db="EMBL/GenBank/DDBJ databases">
        <title>Genomics of Bifidobacteria.</title>
        <authorList>
            <person name="Ventura M."/>
            <person name="Milani C."/>
            <person name="Lugli G.A."/>
        </authorList>
    </citation>
    <scope>NUCLEOTIDE SEQUENCE [LARGE SCALE GENOMIC DNA]</scope>
    <source>
        <strain evidence="2 3">LMG 10738</strain>
    </source>
</reference>
<keyword evidence="2" id="KW-0269">Exonuclease</keyword>
<name>A0A087B0K2_9BIFI</name>
<comment type="caution">
    <text evidence="2">The sequence shown here is derived from an EMBL/GenBank/DDBJ whole genome shotgun (WGS) entry which is preliminary data.</text>
</comment>
<dbReference type="Pfam" id="PF00929">
    <property type="entry name" value="RNase_T"/>
    <property type="match status" value="1"/>
</dbReference>
<proteinExistence type="predicted"/>
<dbReference type="eggNOG" id="COG0847">
    <property type="taxonomic scope" value="Bacteria"/>
</dbReference>
<dbReference type="RefSeq" id="WP_051920721.1">
    <property type="nucleotide sequence ID" value="NZ_JGYV01000004.1"/>
</dbReference>
<dbReference type="Gene3D" id="3.30.420.10">
    <property type="entry name" value="Ribonuclease H-like superfamily/Ribonuclease H"/>
    <property type="match status" value="1"/>
</dbReference>
<accession>A0A087B0K2</accession>
<keyword evidence="3" id="KW-1185">Reference proteome</keyword>
<dbReference type="InterPro" id="IPR013520">
    <property type="entry name" value="Ribonucl_H"/>
</dbReference>
<dbReference type="EMBL" id="JGYV01000004">
    <property type="protein sequence ID" value="KFI64552.1"/>
    <property type="molecule type" value="Genomic_DNA"/>
</dbReference>
<keyword evidence="2" id="KW-0540">Nuclease</keyword>
<dbReference type="SMART" id="SM00479">
    <property type="entry name" value="EXOIII"/>
    <property type="match status" value="1"/>
</dbReference>
<gene>
    <name evidence="2" type="ORF">BCUN_2003</name>
</gene>
<dbReference type="InterPro" id="IPR036397">
    <property type="entry name" value="RNaseH_sf"/>
</dbReference>
<sequence>MALDFTAIDFATGGGSICSIGAARVRDGQIVDTYYQLVNPGDKEISKYEYSRNGHVTTDMVRDAPTFKEAWPGFLKFIGEDELVSYNIPTDMLELAGSALFDHRMEDEMPDSLWFDCALFFIYGVPRRLDWQRPDIDKKTGLTSAMRVVLDEKKRKDQNNSCADAALIARITVQILHELGADSLIEGDKTMLERDPEAEPACQGTYTDDMPEYAAQRNRELFDARFEKEFGWTRDHGFFRDDDPVDAAEDNIPVNLQRELDAAGLGVQIRAVREELGLSLERASQLTGCPVEQIRELELHRGLMDLDGTLSDYASDMRAYMEGASMRISVLIDTLEKVVGDTKSGEGPALPLPYYADQESYDRMHPYEAGYPYELGNYVMRTVQRELMSRPNGVYVVLHYSD</sequence>
<evidence type="ECO:0000313" key="2">
    <source>
        <dbReference type="EMBL" id="KFI64552.1"/>
    </source>
</evidence>
<dbReference type="AlphaFoldDB" id="A0A087B0K2"/>
<dbReference type="GO" id="GO:0004527">
    <property type="term" value="F:exonuclease activity"/>
    <property type="evidence" value="ECO:0007669"/>
    <property type="project" value="UniProtKB-KW"/>
</dbReference>
<dbReference type="InterPro" id="IPR012337">
    <property type="entry name" value="RNaseH-like_sf"/>
</dbReference>
<evidence type="ECO:0000259" key="1">
    <source>
        <dbReference type="SMART" id="SM00479"/>
    </source>
</evidence>
<organism evidence="2 3">
    <name type="scientific">Bifidobacterium cuniculi</name>
    <dbReference type="NCBI Taxonomy" id="1688"/>
    <lineage>
        <taxon>Bacteria</taxon>
        <taxon>Bacillati</taxon>
        <taxon>Actinomycetota</taxon>
        <taxon>Actinomycetes</taxon>
        <taxon>Bifidobacteriales</taxon>
        <taxon>Bifidobacteriaceae</taxon>
        <taxon>Bifidobacterium</taxon>
    </lineage>
</organism>
<dbReference type="Proteomes" id="UP000029067">
    <property type="component" value="Unassembled WGS sequence"/>
</dbReference>
<dbReference type="STRING" id="1688.BCUN_2003"/>
<dbReference type="OrthoDB" id="9803913at2"/>
<dbReference type="GO" id="GO:0003676">
    <property type="term" value="F:nucleic acid binding"/>
    <property type="evidence" value="ECO:0007669"/>
    <property type="project" value="InterPro"/>
</dbReference>
<feature type="domain" description="Exonuclease" evidence="1">
    <location>
        <begin position="4"/>
        <end position="181"/>
    </location>
</feature>
<evidence type="ECO:0000313" key="3">
    <source>
        <dbReference type="Proteomes" id="UP000029067"/>
    </source>
</evidence>
<keyword evidence="2" id="KW-0378">Hydrolase</keyword>